<evidence type="ECO:0000256" key="5">
    <source>
        <dbReference type="ARBA" id="ARBA00023150"/>
    </source>
</evidence>
<keyword evidence="7" id="KW-0479">Metal-binding</keyword>
<sequence>MTSRPTTTAARSVEDHRERIEQLLRPLAGRAVERVGVPEALGRLLAEDVASPLDLPVFRNSGMDGYAVRASSVAVTPVTLPVAAVVAAGEGGPERLPKGAAVKVMTGAPVPPGADCVVPVEDTRSDGGRVLIERGRSAGDFVREAGTDIRRGELLVAAGALLSPQRIAALAAVGIAAVPVARRVRAAVLTTGDELVPAGDRLRPGQIYNSNGIALAAALGANGIDVVSVSHSRDDPAQFQHELSAATAAADVVFTSGGVSQGDFEVVKEVLSELGGEFGSVAVQPGGPQGVTVVGGVPVLSFPGNPVSTMVSFEVFARPILRRLSGLPEVPEEEVALLDSVRSPAGRRQFLRGRREGAGVRSVSGPGSHLVAAMAQADVLIDIPPEVTAVPAGALVRVREL</sequence>
<dbReference type="SUPFAM" id="SSF63867">
    <property type="entry name" value="MoeA C-terminal domain-like"/>
    <property type="match status" value="1"/>
</dbReference>
<dbReference type="HOGENOM" id="CLU_010186_7_0_11"/>
<dbReference type="Pfam" id="PF00994">
    <property type="entry name" value="MoCF_biosynth"/>
    <property type="match status" value="1"/>
</dbReference>
<dbReference type="eggNOG" id="COG0303">
    <property type="taxonomic scope" value="Bacteria"/>
</dbReference>
<evidence type="ECO:0000259" key="8">
    <source>
        <dbReference type="SMART" id="SM00852"/>
    </source>
</evidence>
<dbReference type="EC" id="2.10.1.1" evidence="7"/>
<keyword evidence="5 7" id="KW-0501">Molybdenum cofactor biosynthesis</keyword>
<dbReference type="Gene3D" id="2.170.190.11">
    <property type="entry name" value="Molybdopterin biosynthesis moea protein, domain 3"/>
    <property type="match status" value="1"/>
</dbReference>
<dbReference type="GO" id="GO:0061599">
    <property type="term" value="F:molybdopterin molybdotransferase activity"/>
    <property type="evidence" value="ECO:0007669"/>
    <property type="project" value="UniProtKB-UniRule"/>
</dbReference>
<organism evidence="9 10">
    <name type="scientific">Nocardia nova SH22a</name>
    <dbReference type="NCBI Taxonomy" id="1415166"/>
    <lineage>
        <taxon>Bacteria</taxon>
        <taxon>Bacillati</taxon>
        <taxon>Actinomycetota</taxon>
        <taxon>Actinomycetes</taxon>
        <taxon>Mycobacteriales</taxon>
        <taxon>Nocardiaceae</taxon>
        <taxon>Nocardia</taxon>
    </lineage>
</organism>
<evidence type="ECO:0000256" key="1">
    <source>
        <dbReference type="ARBA" id="ARBA00002901"/>
    </source>
</evidence>
<dbReference type="Gene3D" id="3.40.980.10">
    <property type="entry name" value="MoaB/Mog-like domain"/>
    <property type="match status" value="1"/>
</dbReference>
<dbReference type="PANTHER" id="PTHR10192:SF5">
    <property type="entry name" value="GEPHYRIN"/>
    <property type="match status" value="1"/>
</dbReference>
<dbReference type="UniPathway" id="UPA00344"/>
<dbReference type="GO" id="GO:0046872">
    <property type="term" value="F:metal ion binding"/>
    <property type="evidence" value="ECO:0007669"/>
    <property type="project" value="UniProtKB-UniRule"/>
</dbReference>
<dbReference type="NCBIfam" id="TIGR00177">
    <property type="entry name" value="molyb_syn"/>
    <property type="match status" value="1"/>
</dbReference>
<dbReference type="InterPro" id="IPR005110">
    <property type="entry name" value="MoeA_linker/N"/>
</dbReference>
<dbReference type="OrthoDB" id="9804758at2"/>
<keyword evidence="7" id="KW-0808">Transferase</keyword>
<comment type="similarity">
    <text evidence="3 7">Belongs to the MoeA family.</text>
</comment>
<evidence type="ECO:0000256" key="7">
    <source>
        <dbReference type="RuleBase" id="RU365090"/>
    </source>
</evidence>
<dbReference type="SUPFAM" id="SSF53218">
    <property type="entry name" value="Molybdenum cofactor biosynthesis proteins"/>
    <property type="match status" value="1"/>
</dbReference>
<dbReference type="PANTHER" id="PTHR10192">
    <property type="entry name" value="MOLYBDOPTERIN BIOSYNTHESIS PROTEIN"/>
    <property type="match status" value="1"/>
</dbReference>
<dbReference type="Gene3D" id="3.90.105.10">
    <property type="entry name" value="Molybdopterin biosynthesis moea protein, domain 2"/>
    <property type="match status" value="1"/>
</dbReference>
<evidence type="ECO:0000256" key="6">
    <source>
        <dbReference type="ARBA" id="ARBA00047317"/>
    </source>
</evidence>
<feature type="domain" description="MoaB/Mog" evidence="8">
    <location>
        <begin position="187"/>
        <end position="323"/>
    </location>
</feature>
<evidence type="ECO:0000313" key="10">
    <source>
        <dbReference type="Proteomes" id="UP000019150"/>
    </source>
</evidence>
<keyword evidence="10" id="KW-1185">Reference proteome</keyword>
<name>W5TC45_9NOCA</name>
<dbReference type="STRING" id="1415166.NONO_c19540"/>
<comment type="function">
    <text evidence="1 7">Catalyzes the insertion of molybdate into adenylated molybdopterin with the concomitant release of AMP.</text>
</comment>
<dbReference type="Pfam" id="PF03453">
    <property type="entry name" value="MoeA_N"/>
    <property type="match status" value="1"/>
</dbReference>
<dbReference type="InterPro" id="IPR036425">
    <property type="entry name" value="MoaB/Mog-like_dom_sf"/>
</dbReference>
<dbReference type="Proteomes" id="UP000019150">
    <property type="component" value="Chromosome"/>
</dbReference>
<evidence type="ECO:0000256" key="4">
    <source>
        <dbReference type="ARBA" id="ARBA00022505"/>
    </source>
</evidence>
<dbReference type="InterPro" id="IPR036688">
    <property type="entry name" value="MoeA_C_domain_IV_sf"/>
</dbReference>
<dbReference type="InterPro" id="IPR036135">
    <property type="entry name" value="MoeA_linker/N_sf"/>
</dbReference>
<proteinExistence type="inferred from homology"/>
<dbReference type="CDD" id="cd00887">
    <property type="entry name" value="MoeA"/>
    <property type="match status" value="1"/>
</dbReference>
<dbReference type="GO" id="GO:0006777">
    <property type="term" value="P:Mo-molybdopterin cofactor biosynthetic process"/>
    <property type="evidence" value="ECO:0007669"/>
    <property type="project" value="UniProtKB-UniRule"/>
</dbReference>
<gene>
    <name evidence="9" type="primary">moeA</name>
    <name evidence="9" type="ORF">NONO_c19540</name>
</gene>
<dbReference type="SMART" id="SM00852">
    <property type="entry name" value="MoCF_biosynth"/>
    <property type="match status" value="1"/>
</dbReference>
<dbReference type="PATRIC" id="fig|1415166.3.peg.1981"/>
<reference evidence="9 10" key="1">
    <citation type="journal article" date="2014" name="Appl. Environ. Microbiol.">
        <title>Insights into the Microbial Degradation of Rubber and Gutta-Percha by Analysis of the Complete Genome of Nocardia nova SH22a.</title>
        <authorList>
            <person name="Luo Q."/>
            <person name="Hiessl S."/>
            <person name="Poehlein A."/>
            <person name="Daniel R."/>
            <person name="Steinbuchel A."/>
        </authorList>
    </citation>
    <scope>NUCLEOTIDE SEQUENCE [LARGE SCALE GENOMIC DNA]</scope>
    <source>
        <strain evidence="9">SH22a</strain>
    </source>
</reference>
<dbReference type="EMBL" id="CP006850">
    <property type="protein sequence ID" value="AHH16754.1"/>
    <property type="molecule type" value="Genomic_DNA"/>
</dbReference>
<dbReference type="InterPro" id="IPR005111">
    <property type="entry name" value="MoeA_C_domain_IV"/>
</dbReference>
<dbReference type="SUPFAM" id="SSF63882">
    <property type="entry name" value="MoeA N-terminal region -like"/>
    <property type="match status" value="1"/>
</dbReference>
<dbReference type="KEGG" id="nno:NONO_c19540"/>
<dbReference type="RefSeq" id="WP_025348241.1">
    <property type="nucleotide sequence ID" value="NZ_CP006850.1"/>
</dbReference>
<evidence type="ECO:0000256" key="3">
    <source>
        <dbReference type="ARBA" id="ARBA00010763"/>
    </source>
</evidence>
<dbReference type="InterPro" id="IPR038987">
    <property type="entry name" value="MoeA-like"/>
</dbReference>
<comment type="cofactor">
    <cofactor evidence="7">
        <name>Mg(2+)</name>
        <dbReference type="ChEBI" id="CHEBI:18420"/>
    </cofactor>
</comment>
<dbReference type="Pfam" id="PF03454">
    <property type="entry name" value="MoeA_C"/>
    <property type="match status" value="1"/>
</dbReference>
<keyword evidence="4 7" id="KW-0500">Molybdenum</keyword>
<keyword evidence="7" id="KW-0460">Magnesium</keyword>
<comment type="pathway">
    <text evidence="2 7">Cofactor biosynthesis; molybdopterin biosynthesis.</text>
</comment>
<protein>
    <recommendedName>
        <fullName evidence="7">Molybdopterin molybdenumtransferase</fullName>
        <ecNumber evidence="7">2.10.1.1</ecNumber>
    </recommendedName>
</protein>
<evidence type="ECO:0000256" key="2">
    <source>
        <dbReference type="ARBA" id="ARBA00005046"/>
    </source>
</evidence>
<accession>W5TC45</accession>
<dbReference type="AlphaFoldDB" id="W5TC45"/>
<evidence type="ECO:0000313" key="9">
    <source>
        <dbReference type="EMBL" id="AHH16754.1"/>
    </source>
</evidence>
<dbReference type="GO" id="GO:0005829">
    <property type="term" value="C:cytosol"/>
    <property type="evidence" value="ECO:0007669"/>
    <property type="project" value="TreeGrafter"/>
</dbReference>
<comment type="catalytic activity">
    <reaction evidence="6">
        <text>adenylyl-molybdopterin + molybdate = Mo-molybdopterin + AMP + H(+)</text>
        <dbReference type="Rhea" id="RHEA:35047"/>
        <dbReference type="ChEBI" id="CHEBI:15378"/>
        <dbReference type="ChEBI" id="CHEBI:36264"/>
        <dbReference type="ChEBI" id="CHEBI:62727"/>
        <dbReference type="ChEBI" id="CHEBI:71302"/>
        <dbReference type="ChEBI" id="CHEBI:456215"/>
        <dbReference type="EC" id="2.10.1.1"/>
    </reaction>
</comment>
<dbReference type="Gene3D" id="2.40.340.10">
    <property type="entry name" value="MoeA, C-terminal, domain IV"/>
    <property type="match status" value="1"/>
</dbReference>
<dbReference type="InterPro" id="IPR001453">
    <property type="entry name" value="MoaB/Mog_dom"/>
</dbReference>
<dbReference type="NCBIfam" id="NF045515">
    <property type="entry name" value="Glp_gephyrin"/>
    <property type="match status" value="1"/>
</dbReference>